<dbReference type="HOGENOM" id="CLU_429420_0_0_11"/>
<dbReference type="AlphaFoldDB" id="A1RDT3"/>
<geneLocation type="plasmid" evidence="1 2">
    <name>pTC2</name>
</geneLocation>
<evidence type="ECO:0000313" key="2">
    <source>
        <dbReference type="Proteomes" id="UP000000637"/>
    </source>
</evidence>
<dbReference type="RefSeq" id="WP_011777300.1">
    <property type="nucleotide sequence ID" value="NC_008713.1"/>
</dbReference>
<keyword evidence="2" id="KW-1185">Reference proteome</keyword>
<sequence>MPVGNPFRLRFTEQQRDHSGFIRTFSVGMLEVLPSADIAWNRLVVIRSAPGAGKTSILRLLTPESLTTIIGIDDADDGIKALRNALEDLGVLSNRELRILGILVSVGKDYRSLIDLGPRESGNQKIFFKLLDARILARAIEAIATACGLRFPQDAKRIQFLPREGSEGEAARDALVQIGAGFQDSSYSSADGNAVDGSSLLGLVRSKERSVLTLLDSLLPVEWESEVGHSRLYALPFLGNVDIAVDGQLLEYRPVVLFDDVHELEAVQRESLYSQLLDRSNNLGRWIAERKEAVPDQELLTGNTDGRDYQMVALEDELTAGSKGGHSPRLSRILSGIADSRAQVRLASLGVHETFTSLLGSSEQAPTDRKSEVLDSVTANLQKLVDGNPQYKGWLAAAEMRNGGLDPLEAAQDYRELQILIERDLKRSQPALFEYEIETEQATKMSSSGTKAASKLFLAVEHRLPYYAGYEVLADLSSRNVEQYLGLGGDMFDLMTSAVTQRRRTGARLSAEEQDHRVRRSSKQLWEAVVRRVAHGPDVLALLHTIADNSRLETFRPTAPYAPGVTGTAIALHERRFLFYRNDGRGRDARYERLSRALSSAVANNLLEMSAEATNAKGQKWSVLYLNRLLCPHFDLPLQRGGFREQPITKLAQKIDLARQVGGLQTVPDPTMPLSTLEGWPK</sequence>
<accession>A1RDT3</accession>
<dbReference type="KEGG" id="aau:AAur_pTC20249"/>
<evidence type="ECO:0000313" key="1">
    <source>
        <dbReference type="EMBL" id="ABM10742.1"/>
    </source>
</evidence>
<proteinExistence type="predicted"/>
<organism evidence="1 2">
    <name type="scientific">Paenarthrobacter aurescens (strain TC1)</name>
    <dbReference type="NCBI Taxonomy" id="290340"/>
    <lineage>
        <taxon>Bacteria</taxon>
        <taxon>Bacillati</taxon>
        <taxon>Actinomycetota</taxon>
        <taxon>Actinomycetes</taxon>
        <taxon>Micrococcales</taxon>
        <taxon>Micrococcaceae</taxon>
        <taxon>Paenarthrobacter</taxon>
    </lineage>
</organism>
<dbReference type="InterPro" id="IPR056955">
    <property type="entry name" value="ORC-CDC6-like"/>
</dbReference>
<name>A1RDT3_PAEAT</name>
<dbReference type="Proteomes" id="UP000000637">
    <property type="component" value="Plasmid pTC2"/>
</dbReference>
<keyword evidence="1" id="KW-0614">Plasmid</keyword>
<dbReference type="Pfam" id="PF24389">
    <property type="entry name" value="ORC-CDC6-like"/>
    <property type="match status" value="1"/>
</dbReference>
<gene>
    <name evidence="1" type="ordered locus">AAur_pTC20249</name>
</gene>
<dbReference type="EMBL" id="CP000476">
    <property type="protein sequence ID" value="ABM10742.1"/>
    <property type="molecule type" value="Genomic_DNA"/>
</dbReference>
<dbReference type="OrthoDB" id="1489695at2"/>
<protein>
    <submittedName>
        <fullName evidence="1">Uncharacterized protein</fullName>
    </submittedName>
</protein>
<reference evidence="1 2" key="1">
    <citation type="journal article" date="2006" name="PLoS Genet.">
        <title>Secrets of soil survival revealed by the genome sequence of Arthrobacter aurescens TC1.</title>
        <authorList>
            <person name="Mongodin E.F."/>
            <person name="Shapir N."/>
            <person name="Daugherty S.C."/>
            <person name="DeBoy R.T."/>
            <person name="Emerson J.B."/>
            <person name="Shvartzbeyn A."/>
            <person name="Radune D."/>
            <person name="Vamathevan J."/>
            <person name="Riggs F."/>
            <person name="Grinberg V."/>
            <person name="Khouri H."/>
            <person name="Wackett L.P."/>
            <person name="Nelson K.E."/>
            <person name="Sadowsky M.J."/>
        </authorList>
    </citation>
    <scope>NUCLEOTIDE SEQUENCE [LARGE SCALE GENOMIC DNA]</scope>
    <source>
        <strain evidence="1 2">TC1</strain>
    </source>
</reference>
<dbReference type="eggNOG" id="ENOG502ZB1W">
    <property type="taxonomic scope" value="Bacteria"/>
</dbReference>